<feature type="transmembrane region" description="Helical" evidence="7">
    <location>
        <begin position="121"/>
        <end position="142"/>
    </location>
</feature>
<evidence type="ECO:0000256" key="4">
    <source>
        <dbReference type="ARBA" id="ARBA00022989"/>
    </source>
</evidence>
<accession>A0A1H6UL27</accession>
<keyword evidence="7" id="KW-0349">Heme</keyword>
<keyword evidence="5 7" id="KW-0408">Iron</keyword>
<dbReference type="EMBL" id="FNZA01000002">
    <property type="protein sequence ID" value="SEI93008.1"/>
    <property type="molecule type" value="Genomic_DNA"/>
</dbReference>
<comment type="subcellular location">
    <subcellularLocation>
        <location evidence="7">Cell membrane</location>
        <topology evidence="7">Multi-pass membrane protein</topology>
    </subcellularLocation>
    <subcellularLocation>
        <location evidence="1">Membrane</location>
        <topology evidence="1">Multi-pass membrane protein</topology>
    </subcellularLocation>
</comment>
<gene>
    <name evidence="7" type="primary">msrQ</name>
    <name evidence="9" type="ORF">SAMN04488058_102246</name>
</gene>
<evidence type="ECO:0000256" key="1">
    <source>
        <dbReference type="ARBA" id="ARBA00004141"/>
    </source>
</evidence>
<evidence type="ECO:0000313" key="9">
    <source>
        <dbReference type="EMBL" id="SEI93008.1"/>
    </source>
</evidence>
<keyword evidence="7" id="KW-0288">FMN</keyword>
<organism evidence="9 10">
    <name type="scientific">Deinococcus reticulitermitis</name>
    <dbReference type="NCBI Taxonomy" id="856736"/>
    <lineage>
        <taxon>Bacteria</taxon>
        <taxon>Thermotogati</taxon>
        <taxon>Deinococcota</taxon>
        <taxon>Deinococci</taxon>
        <taxon>Deinococcales</taxon>
        <taxon>Deinococcaceae</taxon>
        <taxon>Deinococcus</taxon>
    </lineage>
</organism>
<proteinExistence type="inferred from homology"/>
<keyword evidence="7" id="KW-0285">Flavoprotein</keyword>
<dbReference type="GO" id="GO:0010181">
    <property type="term" value="F:FMN binding"/>
    <property type="evidence" value="ECO:0007669"/>
    <property type="project" value="UniProtKB-UniRule"/>
</dbReference>
<dbReference type="GO" id="GO:0020037">
    <property type="term" value="F:heme binding"/>
    <property type="evidence" value="ECO:0007669"/>
    <property type="project" value="UniProtKB-UniRule"/>
</dbReference>
<comment type="function">
    <text evidence="7">Part of the MsrPQ system that repairs oxidized cell envelope proteins containing methionine sulfoxide residues (Met-O), using respiratory chain electrons. Thus protects these proteins from oxidative-stress damage caused by reactive species of oxygen and chlorine. MsrPQ is essential for the maintenance of envelope integrity under bleach stress, rescuing a wide series of structurally unrelated cell envelope proteins from methionine oxidation. MsrQ provides electrons for reduction to the reductase catalytic subunit MsrP, using the quinone pool of the respiratory chain.</text>
</comment>
<feature type="domain" description="Ferric oxidoreductase" evidence="8">
    <location>
        <begin position="51"/>
        <end position="163"/>
    </location>
</feature>
<feature type="transmembrane region" description="Helical" evidence="7">
    <location>
        <begin position="154"/>
        <end position="171"/>
    </location>
</feature>
<dbReference type="GO" id="GO:0005886">
    <property type="term" value="C:plasma membrane"/>
    <property type="evidence" value="ECO:0007669"/>
    <property type="project" value="UniProtKB-SubCell"/>
</dbReference>
<dbReference type="OrthoDB" id="9788328at2"/>
<evidence type="ECO:0000256" key="7">
    <source>
        <dbReference type="HAMAP-Rule" id="MF_01207"/>
    </source>
</evidence>
<evidence type="ECO:0000256" key="3">
    <source>
        <dbReference type="ARBA" id="ARBA00022692"/>
    </source>
</evidence>
<dbReference type="GO" id="GO:0046872">
    <property type="term" value="F:metal ion binding"/>
    <property type="evidence" value="ECO:0007669"/>
    <property type="project" value="UniProtKB-KW"/>
</dbReference>
<evidence type="ECO:0000313" key="10">
    <source>
        <dbReference type="Proteomes" id="UP000199223"/>
    </source>
</evidence>
<dbReference type="GO" id="GO:0016679">
    <property type="term" value="F:oxidoreductase activity, acting on diphenols and related substances as donors"/>
    <property type="evidence" value="ECO:0007669"/>
    <property type="project" value="TreeGrafter"/>
</dbReference>
<reference evidence="10" key="1">
    <citation type="submission" date="2016-10" db="EMBL/GenBank/DDBJ databases">
        <authorList>
            <person name="Varghese N."/>
            <person name="Submissions S."/>
        </authorList>
    </citation>
    <scope>NUCLEOTIDE SEQUENCE [LARGE SCALE GENOMIC DNA]</scope>
    <source>
        <strain evidence="10">CGMCC 1.10218</strain>
    </source>
</reference>
<keyword evidence="7" id="KW-1003">Cell membrane</keyword>
<comment type="cofactor">
    <cofactor evidence="7">
        <name>heme b</name>
        <dbReference type="ChEBI" id="CHEBI:60344"/>
    </cofactor>
    <text evidence="7">Binds 1 heme b (iron(II)-protoporphyrin IX) group per subunit.</text>
</comment>
<dbReference type="GO" id="GO:0009055">
    <property type="term" value="F:electron transfer activity"/>
    <property type="evidence" value="ECO:0007669"/>
    <property type="project" value="UniProtKB-UniRule"/>
</dbReference>
<protein>
    <recommendedName>
        <fullName evidence="7">Protein-methionine-sulfoxide reductase heme-binding subunit MsrQ</fullName>
    </recommendedName>
    <alternativeName>
        <fullName evidence="7">Flavocytochrome MsrQ</fullName>
    </alternativeName>
</protein>
<evidence type="ECO:0000256" key="5">
    <source>
        <dbReference type="ARBA" id="ARBA00023004"/>
    </source>
</evidence>
<dbReference type="Proteomes" id="UP000199223">
    <property type="component" value="Unassembled WGS sequence"/>
</dbReference>
<keyword evidence="7" id="KW-0479">Metal-binding</keyword>
<keyword evidence="6 7" id="KW-0472">Membrane</keyword>
<dbReference type="STRING" id="856736.SAMN04488058_102246"/>
<dbReference type="PANTHER" id="PTHR36964:SF1">
    <property type="entry name" value="PROTEIN-METHIONINE-SULFOXIDE REDUCTASE HEME-BINDING SUBUNIT MSRQ"/>
    <property type="match status" value="1"/>
</dbReference>
<feature type="transmembrane region" description="Helical" evidence="7">
    <location>
        <begin position="52"/>
        <end position="72"/>
    </location>
</feature>
<feature type="transmembrane region" description="Helical" evidence="7">
    <location>
        <begin position="84"/>
        <end position="101"/>
    </location>
</feature>
<keyword evidence="7" id="KW-0249">Electron transport</keyword>
<dbReference type="GO" id="GO:0030091">
    <property type="term" value="P:protein repair"/>
    <property type="evidence" value="ECO:0007669"/>
    <property type="project" value="UniProtKB-UniRule"/>
</dbReference>
<sequence length="197" mass="21597">MTAARRKRSGVLPWLGPGVVVGGGLPALILALDAAQGLLGANPVQRATHQTGQLALILLLLSLACTPLRLWLGWTWTARIRKALGLLAAFYAALHFGLYLFDQGWSLTQIWEDVTERPFVTSGFVAWLLLVPLTLTSTPASVRRLGFARWARMHQLVYLAAGLSALHYWWGVKQDKTGPLAAALLLAGLGLARWRRR</sequence>
<dbReference type="RefSeq" id="WP_092263492.1">
    <property type="nucleotide sequence ID" value="NZ_FNZA01000002.1"/>
</dbReference>
<dbReference type="AlphaFoldDB" id="A0A1H6UL27"/>
<keyword evidence="2 7" id="KW-0813">Transport</keyword>
<comment type="subunit">
    <text evidence="7">Heterodimer of a catalytic subunit (MsrP) and a heme-binding subunit (MsrQ).</text>
</comment>
<name>A0A1H6UL27_9DEIO</name>
<keyword evidence="4 7" id="KW-1133">Transmembrane helix</keyword>
<feature type="transmembrane region" description="Helical" evidence="7">
    <location>
        <begin position="177"/>
        <end position="194"/>
    </location>
</feature>
<evidence type="ECO:0000259" key="8">
    <source>
        <dbReference type="Pfam" id="PF01794"/>
    </source>
</evidence>
<evidence type="ECO:0000256" key="6">
    <source>
        <dbReference type="ARBA" id="ARBA00023136"/>
    </source>
</evidence>
<keyword evidence="3 7" id="KW-0812">Transmembrane</keyword>
<keyword evidence="10" id="KW-1185">Reference proteome</keyword>
<dbReference type="HAMAP" id="MF_01207">
    <property type="entry name" value="MsrQ"/>
    <property type="match status" value="1"/>
</dbReference>
<evidence type="ECO:0000256" key="2">
    <source>
        <dbReference type="ARBA" id="ARBA00022448"/>
    </source>
</evidence>
<comment type="similarity">
    <text evidence="7">Belongs to the MsrQ family.</text>
</comment>
<dbReference type="InterPro" id="IPR013130">
    <property type="entry name" value="Fe3_Rdtase_TM_dom"/>
</dbReference>
<comment type="cofactor">
    <cofactor evidence="7">
        <name>FMN</name>
        <dbReference type="ChEBI" id="CHEBI:58210"/>
    </cofactor>
    <text evidence="7">Binds 1 FMN per subunit.</text>
</comment>
<feature type="transmembrane region" description="Helical" evidence="7">
    <location>
        <begin position="12"/>
        <end position="32"/>
    </location>
</feature>
<dbReference type="InterPro" id="IPR022837">
    <property type="entry name" value="MsrQ-like"/>
</dbReference>
<dbReference type="PANTHER" id="PTHR36964">
    <property type="entry name" value="PROTEIN-METHIONINE-SULFOXIDE REDUCTASE HEME-BINDING SUBUNIT MSRQ"/>
    <property type="match status" value="1"/>
</dbReference>
<dbReference type="Pfam" id="PF01794">
    <property type="entry name" value="Ferric_reduct"/>
    <property type="match status" value="1"/>
</dbReference>